<gene>
    <name evidence="1" type="ORF">OMAR00292_LOCUS6664</name>
</gene>
<reference evidence="1" key="1">
    <citation type="submission" date="2021-01" db="EMBL/GenBank/DDBJ databases">
        <authorList>
            <person name="Corre E."/>
            <person name="Pelletier E."/>
            <person name="Niang G."/>
            <person name="Scheremetjew M."/>
            <person name="Finn R."/>
            <person name="Kale V."/>
            <person name="Holt S."/>
            <person name="Cochrane G."/>
            <person name="Meng A."/>
            <person name="Brown T."/>
            <person name="Cohen L."/>
        </authorList>
    </citation>
    <scope>NUCLEOTIDE SEQUENCE</scope>
    <source>
        <strain evidence="1">CCMP1795</strain>
    </source>
</reference>
<accession>A0A7S3XIL1</accession>
<protein>
    <submittedName>
        <fullName evidence="1">Uncharacterized protein</fullName>
    </submittedName>
</protein>
<sequence>MKLAAILAGSCAAVLDRSAATPPFTIQDSISVDNGNGYSQICSGNDCGKFFRKCNNFEVAKVKVCGVNAKVTAYPMSKCNSWKSEAVGTCDTSVSADSCQEFDMKTEVGTPAQTFTVTRCSCQPGFELDDKNRAKFVPGEGCPK</sequence>
<name>A0A7S3XIL1_OXYMA</name>
<dbReference type="AlphaFoldDB" id="A0A7S3XIL1"/>
<dbReference type="EMBL" id="HBIT01012604">
    <property type="protein sequence ID" value="CAE0621741.1"/>
    <property type="molecule type" value="Transcribed_RNA"/>
</dbReference>
<evidence type="ECO:0000313" key="1">
    <source>
        <dbReference type="EMBL" id="CAE0621741.1"/>
    </source>
</evidence>
<organism evidence="1">
    <name type="scientific">Oxyrrhis marina</name>
    <name type="common">Dinoflagellate</name>
    <dbReference type="NCBI Taxonomy" id="2969"/>
    <lineage>
        <taxon>Eukaryota</taxon>
        <taxon>Sar</taxon>
        <taxon>Alveolata</taxon>
        <taxon>Dinophyceae</taxon>
        <taxon>Oxyrrhinales</taxon>
        <taxon>Oxyrrhinaceae</taxon>
        <taxon>Oxyrrhis</taxon>
    </lineage>
</organism>
<proteinExistence type="predicted"/>